<dbReference type="InterPro" id="IPR006119">
    <property type="entry name" value="Resolv_N"/>
</dbReference>
<dbReference type="EMBL" id="JACWFH010000026">
    <property type="protein sequence ID" value="MBY0098696.1"/>
    <property type="molecule type" value="Genomic_DNA"/>
</dbReference>
<dbReference type="PANTHER" id="PTHR30461">
    <property type="entry name" value="DNA-INVERTASE FROM LAMBDOID PROPHAGE"/>
    <property type="match status" value="1"/>
</dbReference>
<proteinExistence type="inferred from homology"/>
<dbReference type="SUPFAM" id="SSF46689">
    <property type="entry name" value="Homeodomain-like"/>
    <property type="match status" value="1"/>
</dbReference>
<evidence type="ECO:0000313" key="8">
    <source>
        <dbReference type="Proteomes" id="UP000769780"/>
    </source>
</evidence>
<dbReference type="InterPro" id="IPR036162">
    <property type="entry name" value="Resolvase-like_N_sf"/>
</dbReference>
<comment type="similarity">
    <text evidence="1">Belongs to the site-specific recombinase resolvase family.</text>
</comment>
<dbReference type="InterPro" id="IPR006118">
    <property type="entry name" value="Recombinase_CS"/>
</dbReference>
<dbReference type="InterPro" id="IPR009057">
    <property type="entry name" value="Homeodomain-like_sf"/>
</dbReference>
<dbReference type="Pfam" id="PF00239">
    <property type="entry name" value="Resolvase"/>
    <property type="match status" value="1"/>
</dbReference>
<dbReference type="InterPro" id="IPR040652">
    <property type="entry name" value="Cry35Ab1_HTH"/>
</dbReference>
<gene>
    <name evidence="7" type="ORF">H0185_18185</name>
</gene>
<keyword evidence="2" id="KW-0229">DNA integration</keyword>
<comment type="caution">
    <text evidence="7">The sequence shown here is derived from an EMBL/GenBank/DDBJ whole genome shotgun (WGS) entry which is preliminary data.</text>
</comment>
<dbReference type="RefSeq" id="WP_221874918.1">
    <property type="nucleotide sequence ID" value="NZ_JACWFH010000026.1"/>
</dbReference>
<evidence type="ECO:0000256" key="5">
    <source>
        <dbReference type="PROSITE-ProRule" id="PRU10137"/>
    </source>
</evidence>
<feature type="domain" description="Resolvase/invertase-type recombinase catalytic" evidence="6">
    <location>
        <begin position="1"/>
        <end position="134"/>
    </location>
</feature>
<keyword evidence="4" id="KW-0233">DNA recombination</keyword>
<name>A0ABS7K8V3_9BACI</name>
<evidence type="ECO:0000256" key="4">
    <source>
        <dbReference type="ARBA" id="ARBA00023172"/>
    </source>
</evidence>
<keyword evidence="3" id="KW-0238">DNA-binding</keyword>
<evidence type="ECO:0000256" key="2">
    <source>
        <dbReference type="ARBA" id="ARBA00022908"/>
    </source>
</evidence>
<evidence type="ECO:0000256" key="3">
    <source>
        <dbReference type="ARBA" id="ARBA00023125"/>
    </source>
</evidence>
<dbReference type="PROSITE" id="PS51736">
    <property type="entry name" value="RECOMBINASES_3"/>
    <property type="match status" value="1"/>
</dbReference>
<dbReference type="Pfam" id="PF18010">
    <property type="entry name" value="HTH_49"/>
    <property type="match status" value="1"/>
</dbReference>
<dbReference type="InterPro" id="IPR050639">
    <property type="entry name" value="SSR_resolvase"/>
</dbReference>
<keyword evidence="8" id="KW-1185">Reference proteome</keyword>
<reference evidence="7 8" key="1">
    <citation type="submission" date="2020-07" db="EMBL/GenBank/DDBJ databases">
        <title>Fungal Genomes of the International Space Station.</title>
        <authorList>
            <person name="Seuylemezian A."/>
            <person name="Singh N.K."/>
            <person name="Wood J."/>
            <person name="Venkateswaran K."/>
        </authorList>
    </citation>
    <scope>NUCLEOTIDE SEQUENCE [LARGE SCALE GENOMIC DNA]</scope>
    <source>
        <strain evidence="7 8">PL-B2</strain>
    </source>
</reference>
<protein>
    <submittedName>
        <fullName evidence="7">Recombinase family protein</fullName>
    </submittedName>
</protein>
<dbReference type="PROSITE" id="PS00397">
    <property type="entry name" value="RECOMBINASES_1"/>
    <property type="match status" value="1"/>
</dbReference>
<dbReference type="SUPFAM" id="SSF53041">
    <property type="entry name" value="Resolvase-like"/>
    <property type="match status" value="1"/>
</dbReference>
<evidence type="ECO:0000256" key="1">
    <source>
        <dbReference type="ARBA" id="ARBA00009913"/>
    </source>
</evidence>
<sequence length="193" mass="22523">MKYGYARVSTTHQDLEVQLQQLEKENCDQIFSEKYTGTNKKREEFQNLINLLQEGDTLVVTKLDRFARSTQDALEIIKDLFNRNIKVHVLNMGIIENTPTGRLIFTIFSAFAEFERDMIVERTQEGKMLAKQNPDFREGRPKKFSRQQINHALSLLENHSYKQVEDMTGISVSTLVRANKKKRAEKIIEKELI</sequence>
<dbReference type="Gene3D" id="1.10.10.60">
    <property type="entry name" value="Homeodomain-like"/>
    <property type="match status" value="1"/>
</dbReference>
<dbReference type="PANTHER" id="PTHR30461:SF26">
    <property type="entry name" value="RESOLVASE HOMOLOG YNEB"/>
    <property type="match status" value="1"/>
</dbReference>
<organism evidence="7 8">
    <name type="scientific">Mesobacillus maritimus</name>
    <dbReference type="NCBI Taxonomy" id="1643336"/>
    <lineage>
        <taxon>Bacteria</taxon>
        <taxon>Bacillati</taxon>
        <taxon>Bacillota</taxon>
        <taxon>Bacilli</taxon>
        <taxon>Bacillales</taxon>
        <taxon>Bacillaceae</taxon>
        <taxon>Mesobacillus</taxon>
    </lineage>
</organism>
<dbReference type="Gene3D" id="3.40.50.1390">
    <property type="entry name" value="Resolvase, N-terminal catalytic domain"/>
    <property type="match status" value="1"/>
</dbReference>
<feature type="active site" description="O-(5'-phospho-DNA)-serine intermediate" evidence="5">
    <location>
        <position position="9"/>
    </location>
</feature>
<evidence type="ECO:0000259" key="6">
    <source>
        <dbReference type="PROSITE" id="PS51736"/>
    </source>
</evidence>
<dbReference type="SMART" id="SM00857">
    <property type="entry name" value="Resolvase"/>
    <property type="match status" value="1"/>
</dbReference>
<dbReference type="CDD" id="cd03768">
    <property type="entry name" value="SR_ResInv"/>
    <property type="match status" value="1"/>
</dbReference>
<dbReference type="Proteomes" id="UP000769780">
    <property type="component" value="Unassembled WGS sequence"/>
</dbReference>
<accession>A0ABS7K8V3</accession>
<evidence type="ECO:0000313" key="7">
    <source>
        <dbReference type="EMBL" id="MBY0098696.1"/>
    </source>
</evidence>